<name>X1VK36_9ZZZZ</name>
<comment type="caution">
    <text evidence="1">The sequence shown here is derived from an EMBL/GenBank/DDBJ whole genome shotgun (WGS) entry which is preliminary data.</text>
</comment>
<proteinExistence type="predicted"/>
<reference evidence="1" key="1">
    <citation type="journal article" date="2014" name="Front. Microbiol.">
        <title>High frequency of phylogenetically diverse reductive dehalogenase-homologous genes in deep subseafloor sedimentary metagenomes.</title>
        <authorList>
            <person name="Kawai M."/>
            <person name="Futagami T."/>
            <person name="Toyoda A."/>
            <person name="Takaki Y."/>
            <person name="Nishi S."/>
            <person name="Hori S."/>
            <person name="Arai W."/>
            <person name="Tsubouchi T."/>
            <person name="Morono Y."/>
            <person name="Uchiyama I."/>
            <person name="Ito T."/>
            <person name="Fujiyama A."/>
            <person name="Inagaki F."/>
            <person name="Takami H."/>
        </authorList>
    </citation>
    <scope>NUCLEOTIDE SEQUENCE</scope>
    <source>
        <strain evidence="1">Expedition CK06-06</strain>
    </source>
</reference>
<accession>X1VK36</accession>
<gene>
    <name evidence="1" type="ORF">S12H4_55104</name>
</gene>
<feature type="non-terminal residue" evidence="1">
    <location>
        <position position="1"/>
    </location>
</feature>
<organism evidence="1">
    <name type="scientific">marine sediment metagenome</name>
    <dbReference type="NCBI Taxonomy" id="412755"/>
    <lineage>
        <taxon>unclassified sequences</taxon>
        <taxon>metagenomes</taxon>
        <taxon>ecological metagenomes</taxon>
    </lineage>
</organism>
<evidence type="ECO:0000313" key="1">
    <source>
        <dbReference type="EMBL" id="GAJ19382.1"/>
    </source>
</evidence>
<dbReference type="AlphaFoldDB" id="X1VK36"/>
<protein>
    <submittedName>
        <fullName evidence="1">Uncharacterized protein</fullName>
    </submittedName>
</protein>
<sequence>PCRSTIVKADIHAKTLPIGQFNLLARKGPNS</sequence>
<dbReference type="EMBL" id="BARW01035310">
    <property type="protein sequence ID" value="GAJ19382.1"/>
    <property type="molecule type" value="Genomic_DNA"/>
</dbReference>